<name>X1TD46_9ZZZZ</name>
<dbReference type="EMBL" id="BARW01022848">
    <property type="protein sequence ID" value="GAI89296.1"/>
    <property type="molecule type" value="Genomic_DNA"/>
</dbReference>
<evidence type="ECO:0000313" key="1">
    <source>
        <dbReference type="EMBL" id="GAI89296.1"/>
    </source>
</evidence>
<comment type="caution">
    <text evidence="1">The sequence shown here is derived from an EMBL/GenBank/DDBJ whole genome shotgun (WGS) entry which is preliminary data.</text>
</comment>
<proteinExistence type="predicted"/>
<reference evidence="1" key="1">
    <citation type="journal article" date="2014" name="Front. Microbiol.">
        <title>High frequency of phylogenetically diverse reductive dehalogenase-homologous genes in deep subseafloor sedimentary metagenomes.</title>
        <authorList>
            <person name="Kawai M."/>
            <person name="Futagami T."/>
            <person name="Toyoda A."/>
            <person name="Takaki Y."/>
            <person name="Nishi S."/>
            <person name="Hori S."/>
            <person name="Arai W."/>
            <person name="Tsubouchi T."/>
            <person name="Morono Y."/>
            <person name="Uchiyama I."/>
            <person name="Ito T."/>
            <person name="Fujiyama A."/>
            <person name="Inagaki F."/>
            <person name="Takami H."/>
        </authorList>
    </citation>
    <scope>NUCLEOTIDE SEQUENCE</scope>
    <source>
        <strain evidence="1">Expedition CK06-06</strain>
    </source>
</reference>
<protein>
    <submittedName>
        <fullName evidence="1">Uncharacterized protein</fullName>
    </submittedName>
</protein>
<organism evidence="1">
    <name type="scientific">marine sediment metagenome</name>
    <dbReference type="NCBI Taxonomy" id="412755"/>
    <lineage>
        <taxon>unclassified sequences</taxon>
        <taxon>metagenomes</taxon>
        <taxon>ecological metagenomes</taxon>
    </lineage>
</organism>
<accession>X1TD46</accession>
<gene>
    <name evidence="1" type="ORF">S12H4_38025</name>
</gene>
<dbReference type="AlphaFoldDB" id="X1TD46"/>
<sequence length="55" mass="6315">MPEKVTKRIRGLDAELYQKAKAAAAERGIRMGLWMSEAMLEKIHIYDAGKRQPKK</sequence>